<evidence type="ECO:0000259" key="6">
    <source>
        <dbReference type="Pfam" id="PF06813"/>
    </source>
</evidence>
<dbReference type="PROSITE" id="PS51257">
    <property type="entry name" value="PROKAR_LIPOPROTEIN"/>
    <property type="match status" value="1"/>
</dbReference>
<gene>
    <name evidence="8" type="ORF">CRG98_026307</name>
</gene>
<dbReference type="Gene3D" id="1.20.1250.20">
    <property type="entry name" value="MFS general substrate transporter like domains"/>
    <property type="match status" value="2"/>
</dbReference>
<dbReference type="CDD" id="cd17354">
    <property type="entry name" value="MFS_Mch1p_like"/>
    <property type="match status" value="1"/>
</dbReference>
<feature type="transmembrane region" description="Helical" evidence="5">
    <location>
        <begin position="148"/>
        <end position="170"/>
    </location>
</feature>
<feature type="domain" description="NFD4 C-terminal" evidence="7">
    <location>
        <begin position="337"/>
        <end position="488"/>
    </location>
</feature>
<reference evidence="8 9" key="1">
    <citation type="submission" date="2017-11" db="EMBL/GenBank/DDBJ databases">
        <title>De-novo sequencing of pomegranate (Punica granatum L.) genome.</title>
        <authorList>
            <person name="Akparov Z."/>
            <person name="Amiraslanov A."/>
            <person name="Hajiyeva S."/>
            <person name="Abbasov M."/>
            <person name="Kaur K."/>
            <person name="Hamwieh A."/>
            <person name="Solovyev V."/>
            <person name="Salamov A."/>
            <person name="Braich B."/>
            <person name="Kosarev P."/>
            <person name="Mahmoud A."/>
            <person name="Hajiyev E."/>
            <person name="Babayeva S."/>
            <person name="Izzatullayeva V."/>
            <person name="Mammadov A."/>
            <person name="Mammadov A."/>
            <person name="Sharifova S."/>
            <person name="Ojaghi J."/>
            <person name="Eynullazada K."/>
            <person name="Bayramov B."/>
            <person name="Abdulazimova A."/>
            <person name="Shahmuradov I."/>
        </authorList>
    </citation>
    <scope>NUCLEOTIDE SEQUENCE [LARGE SCALE GENOMIC DNA]</scope>
    <source>
        <strain evidence="9">cv. AG2017</strain>
        <tissue evidence="8">Leaf</tissue>
    </source>
</reference>
<keyword evidence="4 5" id="KW-0472">Membrane</keyword>
<feature type="transmembrane region" description="Helical" evidence="5">
    <location>
        <begin position="99"/>
        <end position="122"/>
    </location>
</feature>
<evidence type="ECO:0000259" key="7">
    <source>
        <dbReference type="Pfam" id="PF23262"/>
    </source>
</evidence>
<evidence type="ECO:0000256" key="4">
    <source>
        <dbReference type="ARBA" id="ARBA00023136"/>
    </source>
</evidence>
<feature type="transmembrane region" description="Helical" evidence="5">
    <location>
        <begin position="434"/>
        <end position="456"/>
    </location>
</feature>
<feature type="transmembrane region" description="Helical" evidence="5">
    <location>
        <begin position="18"/>
        <end position="38"/>
    </location>
</feature>
<dbReference type="GO" id="GO:0016020">
    <property type="term" value="C:membrane"/>
    <property type="evidence" value="ECO:0007669"/>
    <property type="project" value="UniProtKB-SubCell"/>
</dbReference>
<evidence type="ECO:0000256" key="3">
    <source>
        <dbReference type="ARBA" id="ARBA00022989"/>
    </source>
</evidence>
<name>A0A2I0JAJ3_PUNGR</name>
<evidence type="ECO:0000256" key="1">
    <source>
        <dbReference type="ARBA" id="ARBA00004141"/>
    </source>
</evidence>
<feature type="transmembrane region" description="Helical" evidence="5">
    <location>
        <begin position="67"/>
        <end position="87"/>
    </location>
</feature>
<dbReference type="InterPro" id="IPR056555">
    <property type="entry name" value="NFD4_C"/>
</dbReference>
<accession>A0A2I0JAJ3</accession>
<dbReference type="STRING" id="22663.A0A2I0JAJ3"/>
<keyword evidence="2 5" id="KW-0812">Transmembrane</keyword>
<keyword evidence="3 5" id="KW-1133">Transmembrane helix</keyword>
<feature type="transmembrane region" description="Helical" evidence="5">
    <location>
        <begin position="468"/>
        <end position="492"/>
    </location>
</feature>
<evidence type="ECO:0000256" key="5">
    <source>
        <dbReference type="SAM" id="Phobius"/>
    </source>
</evidence>
<protein>
    <submittedName>
        <fullName evidence="8">Uncharacterized protein</fullName>
    </submittedName>
</protein>
<dbReference type="EMBL" id="PGOL01001865">
    <property type="protein sequence ID" value="PKI53279.1"/>
    <property type="molecule type" value="Genomic_DNA"/>
</dbReference>
<evidence type="ECO:0000313" key="8">
    <source>
        <dbReference type="EMBL" id="PKI53279.1"/>
    </source>
</evidence>
<comment type="subcellular location">
    <subcellularLocation>
        <location evidence="1">Membrane</location>
        <topology evidence="1">Multi-pass membrane protein</topology>
    </subcellularLocation>
</comment>
<dbReference type="InterPro" id="IPR036259">
    <property type="entry name" value="MFS_trans_sf"/>
</dbReference>
<evidence type="ECO:0000256" key="2">
    <source>
        <dbReference type="ARBA" id="ARBA00022692"/>
    </source>
</evidence>
<sequence length="572" mass="62237">MLRMRVPAKFKEFCRNRWLVFVCAMWVQSCAGIGYLFGSISPVIKSTMGYNQRQVALLGVAKDLGDSIGFVAGSLCEILPIWGILAIGVAQNFVGYGMLWLIVTGTVPSLPLWVLCLCIFVGTNGETYFNTGALVSCVHNFPKSRGPVVGILKGFAGLSGAILTQIYLMINFSSESSLIFMVAVGPSIVVIALMFIIRPVAGHKQVRPSDGSSFLFTQTLITISAVILIIFILLPVIIPVLLVFFSEPISSSEENLLSHRQQNEQPGKSQQDGNEVILSEVEEEKTEEVDLLPALERQKRIAQLQAKLFQAAAEGAVRVKRKKGPRRGEDFTLLQALMKADFWLMFVLLLLASGSGVTVIDNLGQICESLGYNDYSIFVSMISIWNFLGRVGGGYLSEIAVRNLSLPRPVAMAVFQLLMAIGLLYSALAWPGEIYVLTVLIGLGYGAHWAIIPASASELFGLKSFGALYNFLTLASPAGSLVFSGVIASGFYDYYAEKQAALSFQIQNLDLEPVLVGISLRDDDSLTCTGSICYSITFGILSGFCIIAMAFSLIVVYRTKGVYAQLYGVTRN</sequence>
<organism evidence="8 9">
    <name type="scientific">Punica granatum</name>
    <name type="common">Pomegranate</name>
    <dbReference type="NCBI Taxonomy" id="22663"/>
    <lineage>
        <taxon>Eukaryota</taxon>
        <taxon>Viridiplantae</taxon>
        <taxon>Streptophyta</taxon>
        <taxon>Embryophyta</taxon>
        <taxon>Tracheophyta</taxon>
        <taxon>Spermatophyta</taxon>
        <taxon>Magnoliopsida</taxon>
        <taxon>eudicotyledons</taxon>
        <taxon>Gunneridae</taxon>
        <taxon>Pentapetalae</taxon>
        <taxon>rosids</taxon>
        <taxon>malvids</taxon>
        <taxon>Myrtales</taxon>
        <taxon>Lythraceae</taxon>
        <taxon>Punica</taxon>
    </lineage>
</organism>
<dbReference type="InterPro" id="IPR010658">
    <property type="entry name" value="Nodulin-like"/>
</dbReference>
<dbReference type="AlphaFoldDB" id="A0A2I0JAJ3"/>
<dbReference type="Pfam" id="PF06813">
    <property type="entry name" value="Nodulin-like"/>
    <property type="match status" value="1"/>
</dbReference>
<comment type="caution">
    <text evidence="8">The sequence shown here is derived from an EMBL/GenBank/DDBJ whole genome shotgun (WGS) entry which is preliminary data.</text>
</comment>
<feature type="transmembrane region" description="Helical" evidence="5">
    <location>
        <begin position="221"/>
        <end position="245"/>
    </location>
</feature>
<dbReference type="Proteomes" id="UP000233551">
    <property type="component" value="Unassembled WGS sequence"/>
</dbReference>
<feature type="transmembrane region" description="Helical" evidence="5">
    <location>
        <begin position="372"/>
        <end position="389"/>
    </location>
</feature>
<feature type="transmembrane region" description="Helical" evidence="5">
    <location>
        <begin position="177"/>
        <end position="201"/>
    </location>
</feature>
<dbReference type="Pfam" id="PF23262">
    <property type="entry name" value="NFD4_C"/>
    <property type="match status" value="1"/>
</dbReference>
<keyword evidence="9" id="KW-1185">Reference proteome</keyword>
<dbReference type="SUPFAM" id="SSF103473">
    <property type="entry name" value="MFS general substrate transporter"/>
    <property type="match status" value="2"/>
</dbReference>
<feature type="transmembrane region" description="Helical" evidence="5">
    <location>
        <begin position="410"/>
        <end position="428"/>
    </location>
</feature>
<evidence type="ECO:0000313" key="9">
    <source>
        <dbReference type="Proteomes" id="UP000233551"/>
    </source>
</evidence>
<feature type="transmembrane region" description="Helical" evidence="5">
    <location>
        <begin position="342"/>
        <end position="360"/>
    </location>
</feature>
<feature type="domain" description="Nodulin-like" evidence="6">
    <location>
        <begin position="17"/>
        <end position="233"/>
    </location>
</feature>
<feature type="transmembrane region" description="Helical" evidence="5">
    <location>
        <begin position="534"/>
        <end position="557"/>
    </location>
</feature>
<dbReference type="PANTHER" id="PTHR21576">
    <property type="entry name" value="UNCHARACTERIZED NODULIN-LIKE PROTEIN"/>
    <property type="match status" value="1"/>
</dbReference>
<proteinExistence type="predicted"/>
<dbReference type="PANTHER" id="PTHR21576:SF44">
    <property type="entry name" value="MAJOR FACILITATOR SUPERFAMILY PROTEIN"/>
    <property type="match status" value="1"/>
</dbReference>